<protein>
    <submittedName>
        <fullName evidence="1">Uncharacterized protein</fullName>
    </submittedName>
</protein>
<organism evidence="1 2">
    <name type="scientific">Methylobacillus rhizosphaerae</name>
    <dbReference type="NCBI Taxonomy" id="551994"/>
    <lineage>
        <taxon>Bacteria</taxon>
        <taxon>Pseudomonadati</taxon>
        <taxon>Pseudomonadota</taxon>
        <taxon>Betaproteobacteria</taxon>
        <taxon>Nitrosomonadales</taxon>
        <taxon>Methylophilaceae</taxon>
        <taxon>Methylobacillus</taxon>
    </lineage>
</organism>
<name>A0A239ANV4_9PROT</name>
<dbReference type="AlphaFoldDB" id="A0A239ANV4"/>
<evidence type="ECO:0000313" key="1">
    <source>
        <dbReference type="EMBL" id="SNR97327.1"/>
    </source>
</evidence>
<dbReference type="EMBL" id="FZOA01000008">
    <property type="protein sequence ID" value="SNR97327.1"/>
    <property type="molecule type" value="Genomic_DNA"/>
</dbReference>
<dbReference type="Proteomes" id="UP000198305">
    <property type="component" value="Unassembled WGS sequence"/>
</dbReference>
<proteinExistence type="predicted"/>
<gene>
    <name evidence="1" type="ORF">SAMN05192560_2045</name>
</gene>
<evidence type="ECO:0000313" key="2">
    <source>
        <dbReference type="Proteomes" id="UP000198305"/>
    </source>
</evidence>
<accession>A0A239ANV4</accession>
<keyword evidence="2" id="KW-1185">Reference proteome</keyword>
<sequence>MLDSTCGNNLLTEVWSPDGKYKVVVFQRDCGATTGFSTQLSLMPSQHQLGNESGNIFVADTNHGAAPSGIGGGPSVSIQWLDPESLVVIHHPNARISMAEPQSSGVRIMYKTAE</sequence>
<reference evidence="2" key="1">
    <citation type="submission" date="2017-06" db="EMBL/GenBank/DDBJ databases">
        <authorList>
            <person name="Varghese N."/>
            <person name="Submissions S."/>
        </authorList>
    </citation>
    <scope>NUCLEOTIDE SEQUENCE [LARGE SCALE GENOMIC DNA]</scope>
    <source>
        <strain evidence="2">Ca-68</strain>
    </source>
</reference>